<proteinExistence type="predicted"/>
<reference evidence="7 8" key="1">
    <citation type="submission" date="2019-03" db="EMBL/GenBank/DDBJ databases">
        <title>Single cell metagenomics reveals metabolic interactions within the superorganism composed of flagellate Streblomastix strix and complex community of Bacteroidetes bacteria on its surface.</title>
        <authorList>
            <person name="Treitli S.C."/>
            <person name="Kolisko M."/>
            <person name="Husnik F."/>
            <person name="Keeling P."/>
            <person name="Hampl V."/>
        </authorList>
    </citation>
    <scope>NUCLEOTIDE SEQUENCE [LARGE SCALE GENOMIC DNA]</scope>
    <source>
        <strain evidence="7">ST1C</strain>
    </source>
</reference>
<accession>A0A5J4T752</accession>
<keyword evidence="4 7" id="KW-0418">Kinase</keyword>
<dbReference type="GO" id="GO:0004674">
    <property type="term" value="F:protein serine/threonine kinase activity"/>
    <property type="evidence" value="ECO:0007669"/>
    <property type="project" value="UniProtKB-EC"/>
</dbReference>
<dbReference type="InterPro" id="IPR011009">
    <property type="entry name" value="Kinase-like_dom_sf"/>
</dbReference>
<protein>
    <recommendedName>
        <fullName evidence="1">non-specific serine/threonine protein kinase</fullName>
        <ecNumber evidence="1">2.7.11.1</ecNumber>
    </recommendedName>
</protein>
<name>A0A5J4T752_9EUKA</name>
<evidence type="ECO:0000256" key="1">
    <source>
        <dbReference type="ARBA" id="ARBA00012513"/>
    </source>
</evidence>
<dbReference type="PROSITE" id="PS00108">
    <property type="entry name" value="PROTEIN_KINASE_ST"/>
    <property type="match status" value="1"/>
</dbReference>
<dbReference type="AlphaFoldDB" id="A0A5J4T752"/>
<dbReference type="PANTHER" id="PTHR43671">
    <property type="entry name" value="SERINE/THREONINE-PROTEIN KINASE NEK"/>
    <property type="match status" value="1"/>
</dbReference>
<keyword evidence="2" id="KW-0808">Transferase</keyword>
<dbReference type="PROSITE" id="PS50011">
    <property type="entry name" value="PROTEIN_KINASE_DOM"/>
    <property type="match status" value="1"/>
</dbReference>
<dbReference type="Gene3D" id="1.10.510.10">
    <property type="entry name" value="Transferase(Phosphotransferase) domain 1"/>
    <property type="match status" value="1"/>
</dbReference>
<evidence type="ECO:0000256" key="5">
    <source>
        <dbReference type="ARBA" id="ARBA00022840"/>
    </source>
</evidence>
<feature type="non-terminal residue" evidence="7">
    <location>
        <position position="1"/>
    </location>
</feature>
<dbReference type="InterPro" id="IPR008271">
    <property type="entry name" value="Ser/Thr_kinase_AS"/>
</dbReference>
<dbReference type="InterPro" id="IPR000719">
    <property type="entry name" value="Prot_kinase_dom"/>
</dbReference>
<dbReference type="PANTHER" id="PTHR43671:SF13">
    <property type="entry name" value="SERINE_THREONINE-PROTEIN KINASE NEK2"/>
    <property type="match status" value="1"/>
</dbReference>
<dbReference type="SMART" id="SM00220">
    <property type="entry name" value="S_TKc"/>
    <property type="match status" value="1"/>
</dbReference>
<organism evidence="7 8">
    <name type="scientific">Streblomastix strix</name>
    <dbReference type="NCBI Taxonomy" id="222440"/>
    <lineage>
        <taxon>Eukaryota</taxon>
        <taxon>Metamonada</taxon>
        <taxon>Preaxostyla</taxon>
        <taxon>Oxymonadida</taxon>
        <taxon>Streblomastigidae</taxon>
        <taxon>Streblomastix</taxon>
    </lineage>
</organism>
<dbReference type="GO" id="GO:0005524">
    <property type="term" value="F:ATP binding"/>
    <property type="evidence" value="ECO:0007669"/>
    <property type="project" value="UniProtKB-KW"/>
</dbReference>
<keyword evidence="3" id="KW-0547">Nucleotide-binding</keyword>
<sequence length="147" mass="16705">KAWEIVCQIAQSVQQLHANNIIHGDIKPENILLTEDFKVKLADFGLSRKLREGKQYTMGRGGTTFYLSPELLQERKILTIAADIWAIGILLYDLLAQHHPFLKDKEDADDISELEIARRVVSEEAPELPSHYPDSLKKLIKAMLSKV</sequence>
<dbReference type="OrthoDB" id="6068455at2759"/>
<dbReference type="Proteomes" id="UP000324800">
    <property type="component" value="Unassembled WGS sequence"/>
</dbReference>
<gene>
    <name evidence="7" type="ORF">EZS28_050207</name>
</gene>
<evidence type="ECO:0000313" key="8">
    <source>
        <dbReference type="Proteomes" id="UP000324800"/>
    </source>
</evidence>
<dbReference type="EMBL" id="SNRW01036619">
    <property type="protein sequence ID" value="KAA6354266.1"/>
    <property type="molecule type" value="Genomic_DNA"/>
</dbReference>
<evidence type="ECO:0000256" key="2">
    <source>
        <dbReference type="ARBA" id="ARBA00022679"/>
    </source>
</evidence>
<dbReference type="Pfam" id="PF00069">
    <property type="entry name" value="Pkinase"/>
    <property type="match status" value="1"/>
</dbReference>
<dbReference type="InterPro" id="IPR050660">
    <property type="entry name" value="NEK_Ser/Thr_kinase"/>
</dbReference>
<feature type="domain" description="Protein kinase" evidence="6">
    <location>
        <begin position="1"/>
        <end position="147"/>
    </location>
</feature>
<evidence type="ECO:0000256" key="3">
    <source>
        <dbReference type="ARBA" id="ARBA00022741"/>
    </source>
</evidence>
<evidence type="ECO:0000313" key="7">
    <source>
        <dbReference type="EMBL" id="KAA6354266.1"/>
    </source>
</evidence>
<dbReference type="SUPFAM" id="SSF56112">
    <property type="entry name" value="Protein kinase-like (PK-like)"/>
    <property type="match status" value="1"/>
</dbReference>
<evidence type="ECO:0000256" key="4">
    <source>
        <dbReference type="ARBA" id="ARBA00022777"/>
    </source>
</evidence>
<evidence type="ECO:0000259" key="6">
    <source>
        <dbReference type="PROSITE" id="PS50011"/>
    </source>
</evidence>
<dbReference type="EC" id="2.7.11.1" evidence="1"/>
<keyword evidence="5" id="KW-0067">ATP-binding</keyword>
<comment type="caution">
    <text evidence="7">The sequence shown here is derived from an EMBL/GenBank/DDBJ whole genome shotgun (WGS) entry which is preliminary data.</text>
</comment>